<sequence>MSGDTTEMSLHEGYFGTDHKNLNRGQMTTMTSEPASPNFHIKPAGRYLTHKIFSLHRDRIRDGSSLESGPKPSAIRSRRQDSTTSPADTSTTQIHSEA</sequence>
<organism evidence="2 3">
    <name type="scientific">Araneus ventricosus</name>
    <name type="common">Orbweaver spider</name>
    <name type="synonym">Epeira ventricosa</name>
    <dbReference type="NCBI Taxonomy" id="182803"/>
    <lineage>
        <taxon>Eukaryota</taxon>
        <taxon>Metazoa</taxon>
        <taxon>Ecdysozoa</taxon>
        <taxon>Arthropoda</taxon>
        <taxon>Chelicerata</taxon>
        <taxon>Arachnida</taxon>
        <taxon>Araneae</taxon>
        <taxon>Araneomorphae</taxon>
        <taxon>Entelegynae</taxon>
        <taxon>Araneoidea</taxon>
        <taxon>Araneidae</taxon>
        <taxon>Araneus</taxon>
    </lineage>
</organism>
<proteinExistence type="predicted"/>
<reference evidence="2 3" key="1">
    <citation type="journal article" date="2019" name="Sci. Rep.">
        <title>Orb-weaving spider Araneus ventricosus genome elucidates the spidroin gene catalogue.</title>
        <authorList>
            <person name="Kono N."/>
            <person name="Nakamura H."/>
            <person name="Ohtoshi R."/>
            <person name="Moran D.A.P."/>
            <person name="Shinohara A."/>
            <person name="Yoshida Y."/>
            <person name="Fujiwara M."/>
            <person name="Mori M."/>
            <person name="Tomita M."/>
            <person name="Arakawa K."/>
        </authorList>
    </citation>
    <scope>NUCLEOTIDE SEQUENCE [LARGE SCALE GENOMIC DNA]</scope>
</reference>
<dbReference type="AlphaFoldDB" id="A0A4Y2C927"/>
<keyword evidence="3" id="KW-1185">Reference proteome</keyword>
<evidence type="ECO:0000313" key="3">
    <source>
        <dbReference type="Proteomes" id="UP000499080"/>
    </source>
</evidence>
<feature type="compositionally biased region" description="Polar residues" evidence="1">
    <location>
        <begin position="23"/>
        <end position="35"/>
    </location>
</feature>
<comment type="caution">
    <text evidence="2">The sequence shown here is derived from an EMBL/GenBank/DDBJ whole genome shotgun (WGS) entry which is preliminary data.</text>
</comment>
<accession>A0A4Y2C927</accession>
<dbReference type="Proteomes" id="UP000499080">
    <property type="component" value="Unassembled WGS sequence"/>
</dbReference>
<feature type="region of interest" description="Disordered" evidence="1">
    <location>
        <begin position="57"/>
        <end position="98"/>
    </location>
</feature>
<feature type="compositionally biased region" description="Low complexity" evidence="1">
    <location>
        <begin position="82"/>
        <end position="92"/>
    </location>
</feature>
<gene>
    <name evidence="2" type="ORF">AVEN_118011_1</name>
</gene>
<feature type="region of interest" description="Disordered" evidence="1">
    <location>
        <begin position="1"/>
        <end position="42"/>
    </location>
</feature>
<dbReference type="EMBL" id="BGPR01000159">
    <property type="protein sequence ID" value="GBM00660.1"/>
    <property type="molecule type" value="Genomic_DNA"/>
</dbReference>
<evidence type="ECO:0000313" key="2">
    <source>
        <dbReference type="EMBL" id="GBM00660.1"/>
    </source>
</evidence>
<protein>
    <submittedName>
        <fullName evidence="2">Uncharacterized protein</fullName>
    </submittedName>
</protein>
<name>A0A4Y2C927_ARAVE</name>
<evidence type="ECO:0000256" key="1">
    <source>
        <dbReference type="SAM" id="MobiDB-lite"/>
    </source>
</evidence>